<dbReference type="Proteomes" id="UP000293089">
    <property type="component" value="Unassembled WGS sequence"/>
</dbReference>
<reference evidence="1 2" key="1">
    <citation type="submission" date="2019-02" db="EMBL/GenBank/DDBJ databases">
        <title>WGS of Pseudoxanthomonas species novum from clinical isolates.</title>
        <authorList>
            <person name="Bernier A.-M."/>
            <person name="Bernard K."/>
            <person name="Vachon A."/>
        </authorList>
    </citation>
    <scope>NUCLEOTIDE SEQUENCE [LARGE SCALE GENOMIC DNA]</scope>
    <source>
        <strain evidence="2">NML 170316</strain>
    </source>
</reference>
<keyword evidence="2" id="KW-1185">Reference proteome</keyword>
<gene>
    <name evidence="1" type="ORF">EA658_20380</name>
</gene>
<proteinExistence type="predicted"/>
<evidence type="ECO:0000313" key="2">
    <source>
        <dbReference type="Proteomes" id="UP000293089"/>
    </source>
</evidence>
<dbReference type="RefSeq" id="WP_130531833.1">
    <property type="nucleotide sequence ID" value="NZ_SHMD01000005.1"/>
</dbReference>
<comment type="caution">
    <text evidence="1">The sequence shown here is derived from an EMBL/GenBank/DDBJ whole genome shotgun (WGS) entry which is preliminary data.</text>
</comment>
<evidence type="ECO:0000313" key="1">
    <source>
        <dbReference type="EMBL" id="TAA16244.1"/>
    </source>
</evidence>
<accession>A0ABY1W8Y1</accession>
<name>A0ABY1W8Y1_9GAMM</name>
<protein>
    <submittedName>
        <fullName evidence="1">Uncharacterized protein</fullName>
    </submittedName>
</protein>
<sequence length="114" mass="13312">MELEPAEPIWIKTAERAQLRYRHAPLADYVLHPDYVAVTTRSYSTGFRPTLRFASEEVARRYIFAWMKKWGERAMADIDAQAMEGLRAQAARLAERPPLDFTVPKRPLRRPRRG</sequence>
<dbReference type="EMBL" id="SHME01000009">
    <property type="protein sequence ID" value="TAA16244.1"/>
    <property type="molecule type" value="Genomic_DNA"/>
</dbReference>
<organism evidence="1 2">
    <name type="scientific">Pseudoxanthomonas winnipegensis</name>
    <dbReference type="NCBI Taxonomy" id="2480810"/>
    <lineage>
        <taxon>Bacteria</taxon>
        <taxon>Pseudomonadati</taxon>
        <taxon>Pseudomonadota</taxon>
        <taxon>Gammaproteobacteria</taxon>
        <taxon>Lysobacterales</taxon>
        <taxon>Lysobacteraceae</taxon>
        <taxon>Pseudoxanthomonas</taxon>
    </lineage>
</organism>